<dbReference type="Pfam" id="PF08544">
    <property type="entry name" value="GHMP_kinases_C"/>
    <property type="match status" value="1"/>
</dbReference>
<dbReference type="Proteomes" id="UP000037460">
    <property type="component" value="Unassembled WGS sequence"/>
</dbReference>
<dbReference type="InterPro" id="IPR005835">
    <property type="entry name" value="NTP_transferase_dom"/>
</dbReference>
<dbReference type="InterPro" id="IPR053034">
    <property type="entry name" value="Glucuronokinase-like"/>
</dbReference>
<dbReference type="Gene3D" id="3.30.230.10">
    <property type="match status" value="1"/>
</dbReference>
<evidence type="ECO:0000259" key="4">
    <source>
        <dbReference type="Pfam" id="PF00483"/>
    </source>
</evidence>
<evidence type="ECO:0000256" key="1">
    <source>
        <dbReference type="ARBA" id="ARBA00022741"/>
    </source>
</evidence>
<evidence type="ECO:0000259" key="5">
    <source>
        <dbReference type="Pfam" id="PF08544"/>
    </source>
</evidence>
<dbReference type="GO" id="GO:0047940">
    <property type="term" value="F:glucuronokinase activity"/>
    <property type="evidence" value="ECO:0007669"/>
    <property type="project" value="TreeGrafter"/>
</dbReference>
<dbReference type="Gene3D" id="3.90.550.10">
    <property type="entry name" value="Spore Coat Polysaccharide Biosynthesis Protein SpsA, Chain A"/>
    <property type="match status" value="1"/>
</dbReference>
<dbReference type="InterPro" id="IPR013750">
    <property type="entry name" value="GHMP_kinase_C_dom"/>
</dbReference>
<dbReference type="InterPro" id="IPR020568">
    <property type="entry name" value="Ribosomal_Su5_D2-typ_SF"/>
</dbReference>
<evidence type="ECO:0000313" key="6">
    <source>
        <dbReference type="EMBL" id="KOO24857.1"/>
    </source>
</evidence>
<dbReference type="FunFam" id="3.30.230.10:FF:000090">
    <property type="entry name" value="glucuronokinase 1-like isoform X1"/>
    <property type="match status" value="1"/>
</dbReference>
<dbReference type="InterPro" id="IPR029044">
    <property type="entry name" value="Nucleotide-diphossugar_trans"/>
</dbReference>
<evidence type="ECO:0000313" key="7">
    <source>
        <dbReference type="Proteomes" id="UP000037460"/>
    </source>
</evidence>
<evidence type="ECO:0000259" key="3">
    <source>
        <dbReference type="Pfam" id="PF00288"/>
    </source>
</evidence>
<reference evidence="7" key="1">
    <citation type="journal article" date="2015" name="PLoS Genet.">
        <title>Genome Sequence and Transcriptome Analyses of Chrysochromulina tobin: Metabolic Tools for Enhanced Algal Fitness in the Prominent Order Prymnesiales (Haptophyceae).</title>
        <authorList>
            <person name="Hovde B.T."/>
            <person name="Deodato C.R."/>
            <person name="Hunsperger H.M."/>
            <person name="Ryken S.A."/>
            <person name="Yost W."/>
            <person name="Jha R.K."/>
            <person name="Patterson J."/>
            <person name="Monnat R.J. Jr."/>
            <person name="Barlow S.B."/>
            <person name="Starkenburg S.R."/>
            <person name="Cattolico R.A."/>
        </authorList>
    </citation>
    <scope>NUCLEOTIDE SEQUENCE</scope>
    <source>
        <strain evidence="7">CCMP291</strain>
    </source>
</reference>
<dbReference type="Gene3D" id="3.30.70.890">
    <property type="entry name" value="GHMP kinase, C-terminal domain"/>
    <property type="match status" value="1"/>
</dbReference>
<organism evidence="6 7">
    <name type="scientific">Chrysochromulina tobinii</name>
    <dbReference type="NCBI Taxonomy" id="1460289"/>
    <lineage>
        <taxon>Eukaryota</taxon>
        <taxon>Haptista</taxon>
        <taxon>Haptophyta</taxon>
        <taxon>Prymnesiophyceae</taxon>
        <taxon>Prymnesiales</taxon>
        <taxon>Chrysochromulinaceae</taxon>
        <taxon>Chrysochromulina</taxon>
    </lineage>
</organism>
<accession>A0A0M0JER3</accession>
<dbReference type="PANTHER" id="PTHR38710">
    <property type="entry name" value="WITH PUTATIVE URIDYL PYROPHOSPHORYLASE-RELATED"/>
    <property type="match status" value="1"/>
</dbReference>
<dbReference type="SUPFAM" id="SSF55060">
    <property type="entry name" value="GHMP Kinase, C-terminal domain"/>
    <property type="match status" value="1"/>
</dbReference>
<dbReference type="InterPro" id="IPR006204">
    <property type="entry name" value="GHMP_kinase_N_dom"/>
</dbReference>
<dbReference type="Pfam" id="PF00483">
    <property type="entry name" value="NTP_transferase"/>
    <property type="match status" value="1"/>
</dbReference>
<dbReference type="OrthoDB" id="1924968at2759"/>
<dbReference type="PANTHER" id="PTHR38710:SF1">
    <property type="entry name" value="WITH PUTATIVE URIDYL PYROPHOSPHORYLASE-RELATED"/>
    <property type="match status" value="1"/>
</dbReference>
<sequence>MAVNQLKNASPSKHPPMVCLLFVAGHNDVLLREIEADSSGRFEHLRGVPKALLPVSDSSDDTILGTWWREVKSRQLFTECFLVVNAHQFKYFERWATANGFPAENIINDGTTTHEGRLGAAADLDLVKRRKGLEGADAMIIAGDMLFSQGFDISGVQRFFRLRGGDVAVYYELAAEENAETRGIVEVDPMSARVTAFHEKPHPDTLTSRFASVVFYAVRSSTLELLPAFLEEEPETARRTFGRFFAWLVRRDVELFGMKLPAAFDLIGQTTLAEYQACASRTPPGTLADESAPVPITRRAYARVGLIGNPSDGFFGKTIAVSVENFWAEVSIVASARLRLVPHPLNDPNEFGSLADLHGISRKEGYQGGLILLQATCKRFYEHCSQAGIAIAKRNFTLRYTTNVPRQVGLAGSSAIITATLQCLMAFYSLTEADIPKPLQPSFVLSVEMDELFIQAGLQDRVIQCYEGCMFMNFERSLVEGRGYGEYERLPVANLPYLWLAYLSDPSNSGKIHSNVKARWLAGDPVIHEGMKRFAQLTDEGRTALLDKDWPTLGRLMNANFALRRQLYGDDCIGQAALAMIAVAQEAGVPVKFPGSGGAVVGMCESDAQRQHVRELYESRGYVFAALVPHEPSQP</sequence>
<keyword evidence="1" id="KW-0547">Nucleotide-binding</keyword>
<gene>
    <name evidence="6" type="ORF">Ctob_006597</name>
</gene>
<dbReference type="SUPFAM" id="SSF54211">
    <property type="entry name" value="Ribosomal protein S5 domain 2-like"/>
    <property type="match status" value="1"/>
</dbReference>
<keyword evidence="6" id="KW-0808">Transferase</keyword>
<feature type="domain" description="GHMP kinase C-terminal" evidence="5">
    <location>
        <begin position="544"/>
        <end position="615"/>
    </location>
</feature>
<dbReference type="EMBL" id="JWZX01003045">
    <property type="protein sequence ID" value="KOO24857.1"/>
    <property type="molecule type" value="Genomic_DNA"/>
</dbReference>
<name>A0A0M0JER3_9EUKA</name>
<comment type="caution">
    <text evidence="6">The sequence shown here is derived from an EMBL/GenBank/DDBJ whole genome shotgun (WGS) entry which is preliminary data.</text>
</comment>
<dbReference type="InterPro" id="IPR036554">
    <property type="entry name" value="GHMP_kinase_C_sf"/>
</dbReference>
<proteinExistence type="predicted"/>
<keyword evidence="7" id="KW-1185">Reference proteome</keyword>
<keyword evidence="2" id="KW-0067">ATP-binding</keyword>
<feature type="domain" description="GHMP kinase N-terminal" evidence="3">
    <location>
        <begin position="387"/>
        <end position="432"/>
    </location>
</feature>
<dbReference type="GO" id="GO:0005524">
    <property type="term" value="F:ATP binding"/>
    <property type="evidence" value="ECO:0007669"/>
    <property type="project" value="UniProtKB-KW"/>
</dbReference>
<dbReference type="AlphaFoldDB" id="A0A0M0JER3"/>
<keyword evidence="6" id="KW-0418">Kinase</keyword>
<protein>
    <submittedName>
        <fullName evidence="6">Glucuronokinase 1-like protein</fullName>
    </submittedName>
</protein>
<feature type="domain" description="Nucleotidyl transferase" evidence="4">
    <location>
        <begin position="48"/>
        <end position="236"/>
    </location>
</feature>
<evidence type="ECO:0000256" key="2">
    <source>
        <dbReference type="ARBA" id="ARBA00022840"/>
    </source>
</evidence>
<dbReference type="Pfam" id="PF00288">
    <property type="entry name" value="GHMP_kinases_N"/>
    <property type="match status" value="1"/>
</dbReference>
<dbReference type="InterPro" id="IPR014721">
    <property type="entry name" value="Ribsml_uS5_D2-typ_fold_subgr"/>
</dbReference>
<dbReference type="SUPFAM" id="SSF53448">
    <property type="entry name" value="Nucleotide-diphospho-sugar transferases"/>
    <property type="match status" value="1"/>
</dbReference>